<dbReference type="CDD" id="cd22413">
    <property type="entry name" value="KH-I_Vigilin_rpt10"/>
    <property type="match status" value="1"/>
</dbReference>
<proteinExistence type="predicted"/>
<dbReference type="SMART" id="SM00322">
    <property type="entry name" value="KH"/>
    <property type="match status" value="15"/>
</dbReference>
<dbReference type="InterPro" id="IPR057778">
    <property type="entry name" value="KH_Vigilin_N"/>
</dbReference>
<dbReference type="CDD" id="cd22415">
    <property type="entry name" value="KH-I_Vigilin_rpt12"/>
    <property type="match status" value="1"/>
</dbReference>
<dbReference type="Gene3D" id="3.30.1370.10">
    <property type="entry name" value="K Homology domain, type 1"/>
    <property type="match status" value="14"/>
</dbReference>
<feature type="domain" description="K Homology" evidence="8">
    <location>
        <begin position="77"/>
        <end position="155"/>
    </location>
</feature>
<evidence type="ECO:0000313" key="10">
    <source>
        <dbReference type="Proteomes" id="UP001208570"/>
    </source>
</evidence>
<dbReference type="PANTHER" id="PTHR10627:SF31">
    <property type="entry name" value="DODECA-SATELLITE-BINDING PROTEIN 1, ISOFORM A"/>
    <property type="match status" value="1"/>
</dbReference>
<evidence type="ECO:0000256" key="1">
    <source>
        <dbReference type="ARBA" id="ARBA00004496"/>
    </source>
</evidence>
<dbReference type="FunFam" id="3.30.1370.10:FF:000039">
    <property type="entry name" value="vigilin isoform X1"/>
    <property type="match status" value="1"/>
</dbReference>
<dbReference type="Pfam" id="PF24668">
    <property type="entry name" value="KH_Vigilin"/>
    <property type="match status" value="1"/>
</dbReference>
<keyword evidence="3" id="KW-0677">Repeat</keyword>
<evidence type="ECO:0000256" key="5">
    <source>
        <dbReference type="PROSITE-ProRule" id="PRU00117"/>
    </source>
</evidence>
<comment type="caution">
    <text evidence="9">The sequence shown here is derived from an EMBL/GenBank/DDBJ whole genome shotgun (WGS) entry which is preliminary data.</text>
</comment>
<keyword evidence="6" id="KW-0175">Coiled coil</keyword>
<evidence type="ECO:0000313" key="9">
    <source>
        <dbReference type="EMBL" id="KAK2151705.1"/>
    </source>
</evidence>
<dbReference type="InterPro" id="IPR036612">
    <property type="entry name" value="KH_dom_type_1_sf"/>
</dbReference>
<keyword evidence="4 5" id="KW-0694">RNA-binding</keyword>
<keyword evidence="10" id="KW-1185">Reference proteome</keyword>
<dbReference type="CDD" id="cd22406">
    <property type="entry name" value="KH-I_Vigilin_rpt2"/>
    <property type="match status" value="1"/>
</dbReference>
<dbReference type="InterPro" id="IPR004087">
    <property type="entry name" value="KH_dom"/>
</dbReference>
<evidence type="ECO:0000256" key="3">
    <source>
        <dbReference type="ARBA" id="ARBA00022737"/>
    </source>
</evidence>
<feature type="domain" description="K Homology" evidence="8">
    <location>
        <begin position="513"/>
        <end position="582"/>
    </location>
</feature>
<dbReference type="CDD" id="cd22418">
    <property type="entry name" value="KH-I_Vigilin_rpt15"/>
    <property type="match status" value="1"/>
</dbReference>
<dbReference type="Proteomes" id="UP001208570">
    <property type="component" value="Unassembled WGS sequence"/>
</dbReference>
<accession>A0AAD9N002</accession>
<feature type="coiled-coil region" evidence="6">
    <location>
        <begin position="1106"/>
        <end position="1133"/>
    </location>
</feature>
<feature type="domain" description="K Homology" evidence="8">
    <location>
        <begin position="978"/>
        <end position="1044"/>
    </location>
</feature>
<evidence type="ECO:0000259" key="8">
    <source>
        <dbReference type="SMART" id="SM00322"/>
    </source>
</evidence>
<dbReference type="PANTHER" id="PTHR10627">
    <property type="entry name" value="SCP160"/>
    <property type="match status" value="1"/>
</dbReference>
<evidence type="ECO:0000256" key="2">
    <source>
        <dbReference type="ARBA" id="ARBA00022490"/>
    </source>
</evidence>
<dbReference type="AlphaFoldDB" id="A0AAD9N002"/>
<dbReference type="CDD" id="cd22405">
    <property type="entry name" value="KH-I_Vigilin_rpt1"/>
    <property type="match status" value="1"/>
</dbReference>
<evidence type="ECO:0000256" key="4">
    <source>
        <dbReference type="ARBA" id="ARBA00022884"/>
    </source>
</evidence>
<dbReference type="CDD" id="cd22407">
    <property type="entry name" value="KH-I_Vigilin_rpt3"/>
    <property type="match status" value="1"/>
</dbReference>
<feature type="domain" description="K Homology" evidence="8">
    <location>
        <begin position="879"/>
        <end position="977"/>
    </location>
</feature>
<feature type="domain" description="K Homology" evidence="8">
    <location>
        <begin position="587"/>
        <end position="655"/>
    </location>
</feature>
<dbReference type="Pfam" id="PF00013">
    <property type="entry name" value="KH_1"/>
    <property type="match status" value="14"/>
</dbReference>
<dbReference type="CDD" id="cd22409">
    <property type="entry name" value="KH-I_Vigilin_rpt5"/>
    <property type="match status" value="1"/>
</dbReference>
<feature type="domain" description="K Homology" evidence="8">
    <location>
        <begin position="733"/>
        <end position="802"/>
    </location>
</feature>
<dbReference type="CDD" id="cd22414">
    <property type="entry name" value="KH-I_Vigilin_rpt11"/>
    <property type="match status" value="1"/>
</dbReference>
<dbReference type="CDD" id="cd22411">
    <property type="entry name" value="KH-I_Vigilin_rpt8"/>
    <property type="match status" value="1"/>
</dbReference>
<protein>
    <recommendedName>
        <fullName evidence="8">K Homology domain-containing protein</fullName>
    </recommendedName>
</protein>
<dbReference type="CDD" id="cd22416">
    <property type="entry name" value="KH-I_Vigilin_rpt13"/>
    <property type="match status" value="1"/>
</dbReference>
<dbReference type="InterPro" id="IPR004088">
    <property type="entry name" value="KH_dom_type_1"/>
</dbReference>
<sequence>MSSADPNGAAPVAAGSGVEDQAYEPNYIDYAEAFPPLAANSGGGFGAIKGPAPVFKAPEVITPVPNQWNNKMSLRSSTITQVFCVPLEERRYTEMTEQQFGEKGGPQAKSCIDIMQKTSVSIEMSSAKDQSLTVVITGKGDAVMRARKMVVQQLQTQAKQEVCIPKDHHRFILGPKGKKLQDLELATATKISVPRPGENSDVIVITGTKEGIEKAKHEIQCISDEQAKLGFERLPIPKIFHPFVCGPDNQTIKALMENTGARINVPPLSVAKDEIIVTGEKEGVLQCKKAIMSIFEDKQCRCQTVSVEVRKSQHKYVIGPRGANLNEILAQTGVSVEVPPLDSTSETITLRGEQDKLGTALTLVYSKANSVVIEEVEAPSWLHRFIIGKKGVTVRKITQNLPKVHIEFTDGQDKIIVEGPPEEVHQAKKELTELTQDLMSRMAFAEIQIDQKYHRHIIGRQGVNVTRIKNETGVLIRIPSDAEHSNIIRIEGNPEGVAQAKKELLEMVNKMENEKSKDILIDHRFHRTLIGSQGSKIREIRDLFPEVQINFPDSSKKSDVVTLRGPKNDVDKCYRYLQQINQELIANNYQVEVHIFKKFHKNIIGKGGANIRKIREETDTKIDLPNENSESDVIVITGKKENVLKARDKIELIQKELANISEITIEIPHKHHNSIIGAKGRLIRSIMEECGGVLIRFPAEGSVSDKVTIRGPKDDAEKAKKQLLELAMERKESSHTTEVRAKPEYHKFLIGRGGSNIREVRECTGARVIFPANNDTDQELITIIGKQDSVEKAKKELESRIKALDSITEIEISVDPKHHRHFVARRGEVLKHIADDYGGVTVSFPRSGVKSDKVVLKGAKDCVEAAKKRIMEIVSDLDSQITTECVIPQKYHRTVMGAKGYKVQEITRDHEVGIKFPDRPTDNNENQENGETAVNGDIASDAGDGGQMAPKKQDIIIITGKKENCEAARDALLSLVPITEEVAVPYDLHRFIIGQKGRDVRKMMEEFDVNVAIPAAEEHSDIVKITGPPANVAKAKNALDEKVKQLEAEQEDRKMRSFQLEVQVEPKYHPKIIGRGGTVISRIRMNNDVQIQFPEKTSEQQDIIVVTGYQKNAEAAKEEILALVAELKDMITEAVYLDSRIHSRLIGTRGRAIRKVMEDYKVDIKFPSRDASDPNVVEITGMEDNVLDCKDYLENMAEEYLQDINEKELLKQYLNPPSRGNEPQPSRGPSKGFVVRGAPWSGTPDTSSTTDFPEFGATVQASANPIQWGPPVKR</sequence>
<feature type="region of interest" description="Disordered" evidence="7">
    <location>
        <begin position="914"/>
        <end position="949"/>
    </location>
</feature>
<dbReference type="CDD" id="cd22410">
    <property type="entry name" value="KH-I_Vigilin_rpt7"/>
    <property type="match status" value="1"/>
</dbReference>
<gene>
    <name evidence="9" type="ORF">LSH36_354g03032</name>
</gene>
<dbReference type="EMBL" id="JAODUP010000354">
    <property type="protein sequence ID" value="KAK2151705.1"/>
    <property type="molecule type" value="Genomic_DNA"/>
</dbReference>
<dbReference type="CDD" id="cd02394">
    <property type="entry name" value="KH-I_Vigilin_rpt6"/>
    <property type="match status" value="1"/>
</dbReference>
<dbReference type="CDD" id="cd22417">
    <property type="entry name" value="KH-I_Vigilin_rpt14"/>
    <property type="match status" value="1"/>
</dbReference>
<evidence type="ECO:0000256" key="6">
    <source>
        <dbReference type="SAM" id="Coils"/>
    </source>
</evidence>
<name>A0AAD9N002_9ANNE</name>
<comment type="subcellular location">
    <subcellularLocation>
        <location evidence="1">Cytoplasm</location>
    </subcellularLocation>
</comment>
<feature type="domain" description="K Homology" evidence="8">
    <location>
        <begin position="156"/>
        <end position="224"/>
    </location>
</feature>
<dbReference type="GO" id="GO:0003729">
    <property type="term" value="F:mRNA binding"/>
    <property type="evidence" value="ECO:0007669"/>
    <property type="project" value="TreeGrafter"/>
</dbReference>
<feature type="domain" description="K Homology" evidence="8">
    <location>
        <begin position="441"/>
        <end position="509"/>
    </location>
</feature>
<feature type="domain" description="K Homology" evidence="8">
    <location>
        <begin position="228"/>
        <end position="296"/>
    </location>
</feature>
<dbReference type="SUPFAM" id="SSF54791">
    <property type="entry name" value="Eukaryotic type KH-domain (KH-domain type I)"/>
    <property type="match status" value="13"/>
</dbReference>
<feature type="domain" description="K Homology" evidence="8">
    <location>
        <begin position="1056"/>
        <end position="1125"/>
    </location>
</feature>
<feature type="domain" description="K Homology" evidence="8">
    <location>
        <begin position="1129"/>
        <end position="1198"/>
    </location>
</feature>
<keyword evidence="2" id="KW-0963">Cytoplasm</keyword>
<organism evidence="9 10">
    <name type="scientific">Paralvinella palmiformis</name>
    <dbReference type="NCBI Taxonomy" id="53620"/>
    <lineage>
        <taxon>Eukaryota</taxon>
        <taxon>Metazoa</taxon>
        <taxon>Spiralia</taxon>
        <taxon>Lophotrochozoa</taxon>
        <taxon>Annelida</taxon>
        <taxon>Polychaeta</taxon>
        <taxon>Sedentaria</taxon>
        <taxon>Canalipalpata</taxon>
        <taxon>Terebellida</taxon>
        <taxon>Terebelliformia</taxon>
        <taxon>Alvinellidae</taxon>
        <taxon>Paralvinella</taxon>
    </lineage>
</organism>
<dbReference type="CDD" id="cd22408">
    <property type="entry name" value="KH-I_Vigilin_rpt4"/>
    <property type="match status" value="1"/>
</dbReference>
<feature type="domain" description="K Homology" evidence="8">
    <location>
        <begin position="659"/>
        <end position="728"/>
    </location>
</feature>
<dbReference type="CDD" id="cd22412">
    <property type="entry name" value="KH-I_Vigilin_rpt9"/>
    <property type="match status" value="1"/>
</dbReference>
<feature type="region of interest" description="Disordered" evidence="7">
    <location>
        <begin position="1214"/>
        <end position="1274"/>
    </location>
</feature>
<dbReference type="PROSITE" id="PS50084">
    <property type="entry name" value="KH_TYPE_1"/>
    <property type="match status" value="14"/>
</dbReference>
<feature type="domain" description="K Homology" evidence="8">
    <location>
        <begin position="370"/>
        <end position="436"/>
    </location>
</feature>
<feature type="domain" description="K Homology" evidence="8">
    <location>
        <begin position="301"/>
        <end position="369"/>
    </location>
</feature>
<dbReference type="FunFam" id="3.30.1370.10:FF:000018">
    <property type="entry name" value="vigilin isoform X1"/>
    <property type="match status" value="1"/>
</dbReference>
<feature type="domain" description="K Homology" evidence="8">
    <location>
        <begin position="806"/>
        <end position="875"/>
    </location>
</feature>
<reference evidence="9" key="1">
    <citation type="journal article" date="2023" name="Mol. Biol. Evol.">
        <title>Third-Generation Sequencing Reveals the Adaptive Role of the Epigenome in Three Deep-Sea Polychaetes.</title>
        <authorList>
            <person name="Perez M."/>
            <person name="Aroh O."/>
            <person name="Sun Y."/>
            <person name="Lan Y."/>
            <person name="Juniper S.K."/>
            <person name="Young C.R."/>
            <person name="Angers B."/>
            <person name="Qian P.Y."/>
        </authorList>
    </citation>
    <scope>NUCLEOTIDE SEQUENCE</scope>
    <source>
        <strain evidence="9">P08H-3</strain>
    </source>
</reference>
<evidence type="ECO:0000256" key="7">
    <source>
        <dbReference type="SAM" id="MobiDB-lite"/>
    </source>
</evidence>
<feature type="compositionally biased region" description="Polar residues" evidence="7">
    <location>
        <begin position="923"/>
        <end position="932"/>
    </location>
</feature>